<evidence type="ECO:0000313" key="2">
    <source>
        <dbReference type="Proteomes" id="UP000002799"/>
    </source>
</evidence>
<reference evidence="1 2" key="1">
    <citation type="submission" date="2013-11" db="EMBL/GenBank/DDBJ databases">
        <title>The Genome Sequence of Fusobacterium sp. 7_1.</title>
        <authorList>
            <consortium name="The Broad Institute Genome Sequencing Platform"/>
            <person name="Earl A."/>
            <person name="Ward D."/>
            <person name="Feldgarden M."/>
            <person name="Gevers D."/>
            <person name="Strauss J."/>
            <person name="Ambrose C.E."/>
            <person name="Allen-Vercoe E."/>
            <person name="Walker B."/>
            <person name="Young S.K."/>
            <person name="Zeng Q."/>
            <person name="Gargeya S."/>
            <person name="Fitzgerald M."/>
            <person name="Haas B."/>
            <person name="Abouelleil A."/>
            <person name="Alvarado L."/>
            <person name="Arachchi H.M."/>
            <person name="Berlin A.M."/>
            <person name="Chapman S.B."/>
            <person name="Goldberg J."/>
            <person name="Griggs A."/>
            <person name="Gujja S."/>
            <person name="Hansen M."/>
            <person name="Howarth C."/>
            <person name="Imamovic A."/>
            <person name="Larimer J."/>
            <person name="McCowen C."/>
            <person name="Montmayeur A."/>
            <person name="Murphy C."/>
            <person name="Neiman D."/>
            <person name="Pearson M."/>
            <person name="Priest M."/>
            <person name="Roberts A."/>
            <person name="Saif S."/>
            <person name="Shea T."/>
            <person name="Sisk P."/>
            <person name="Sykes S."/>
            <person name="Wortman J."/>
            <person name="Nusbaum C."/>
            <person name="Birren B."/>
        </authorList>
    </citation>
    <scope>NUCLEOTIDE SEQUENCE [LARGE SCALE GENOMIC DNA]</scope>
    <source>
        <strain evidence="1 2">7_1</strain>
    </source>
</reference>
<dbReference type="RefSeq" id="WP_008701957.1">
    <property type="nucleotide sequence ID" value="NZ_AKBT01000001.1"/>
</dbReference>
<dbReference type="KEGG" id="fne:FSDG_01638"/>
<dbReference type="EMBL" id="CP007062">
    <property type="protein sequence ID" value="EEO43079.1"/>
    <property type="molecule type" value="Genomic_DNA"/>
</dbReference>
<proteinExistence type="predicted"/>
<dbReference type="AlphaFoldDB" id="A0A140PUP3"/>
<name>A0A140PUP3_9FUSO</name>
<dbReference type="HOGENOM" id="CLU_2649248_0_0_0"/>
<accession>A0A140PUP3</accession>
<organism evidence="1">
    <name type="scientific">Fusobacterium animalis 7_1</name>
    <dbReference type="NCBI Taxonomy" id="457405"/>
    <lineage>
        <taxon>Bacteria</taxon>
        <taxon>Fusobacteriati</taxon>
        <taxon>Fusobacteriota</taxon>
        <taxon>Fusobacteriia</taxon>
        <taxon>Fusobacteriales</taxon>
        <taxon>Fusobacteriaceae</taxon>
        <taxon>Fusobacterium</taxon>
    </lineage>
</organism>
<gene>
    <name evidence="1" type="ORF">FSDG_01638</name>
</gene>
<sequence>MFPGILRLEDFNLGNIKFKNEDEITIKLKDLKVLLERNSNAFKELEEILFAMEMEKRATEVEKGNYELHSLEEMKSLLVEMKKNG</sequence>
<dbReference type="Proteomes" id="UP000002799">
    <property type="component" value="Chromosome"/>
</dbReference>
<evidence type="ECO:0000313" key="1">
    <source>
        <dbReference type="EMBL" id="EEO43079.1"/>
    </source>
</evidence>
<protein>
    <submittedName>
        <fullName evidence="1">Uncharacterized protein</fullName>
    </submittedName>
</protein>